<evidence type="ECO:0000256" key="2">
    <source>
        <dbReference type="SAM" id="Phobius"/>
    </source>
</evidence>
<feature type="compositionally biased region" description="Basic and acidic residues" evidence="1">
    <location>
        <begin position="135"/>
        <end position="145"/>
    </location>
</feature>
<dbReference type="Proteomes" id="UP001161247">
    <property type="component" value="Chromosome 1"/>
</dbReference>
<evidence type="ECO:0000313" key="4">
    <source>
        <dbReference type="Proteomes" id="UP001161247"/>
    </source>
</evidence>
<keyword evidence="2" id="KW-1133">Transmembrane helix</keyword>
<reference evidence="3" key="1">
    <citation type="submission" date="2023-03" db="EMBL/GenBank/DDBJ databases">
        <authorList>
            <person name="Julca I."/>
        </authorList>
    </citation>
    <scope>NUCLEOTIDE SEQUENCE</scope>
</reference>
<feature type="transmembrane region" description="Helical" evidence="2">
    <location>
        <begin position="6"/>
        <end position="30"/>
    </location>
</feature>
<dbReference type="PROSITE" id="PS51257">
    <property type="entry name" value="PROKAR_LIPOPROTEIN"/>
    <property type="match status" value="1"/>
</dbReference>
<name>A0AAV1C9Z6_OLDCO</name>
<dbReference type="EMBL" id="OX459118">
    <property type="protein sequence ID" value="CAI9092426.1"/>
    <property type="molecule type" value="Genomic_DNA"/>
</dbReference>
<feature type="region of interest" description="Disordered" evidence="1">
    <location>
        <begin position="125"/>
        <end position="152"/>
    </location>
</feature>
<keyword evidence="4" id="KW-1185">Reference proteome</keyword>
<proteinExistence type="predicted"/>
<evidence type="ECO:0000313" key="3">
    <source>
        <dbReference type="EMBL" id="CAI9092426.1"/>
    </source>
</evidence>
<dbReference type="InterPro" id="IPR045884">
    <property type="entry name" value="At5g59350-like"/>
</dbReference>
<dbReference type="AlphaFoldDB" id="A0AAV1C9Z6"/>
<organism evidence="3 4">
    <name type="scientific">Oldenlandia corymbosa var. corymbosa</name>
    <dbReference type="NCBI Taxonomy" id="529605"/>
    <lineage>
        <taxon>Eukaryota</taxon>
        <taxon>Viridiplantae</taxon>
        <taxon>Streptophyta</taxon>
        <taxon>Embryophyta</taxon>
        <taxon>Tracheophyta</taxon>
        <taxon>Spermatophyta</taxon>
        <taxon>Magnoliopsida</taxon>
        <taxon>eudicotyledons</taxon>
        <taxon>Gunneridae</taxon>
        <taxon>Pentapetalae</taxon>
        <taxon>asterids</taxon>
        <taxon>lamiids</taxon>
        <taxon>Gentianales</taxon>
        <taxon>Rubiaceae</taxon>
        <taxon>Rubioideae</taxon>
        <taxon>Spermacoceae</taxon>
        <taxon>Hedyotis-Oldenlandia complex</taxon>
        <taxon>Oldenlandia</taxon>
    </lineage>
</organism>
<keyword evidence="2" id="KW-0812">Transmembrane</keyword>
<protein>
    <submittedName>
        <fullName evidence="3">OLC1v1027656C1</fullName>
    </submittedName>
</protein>
<accession>A0AAV1C9Z6</accession>
<sequence length="339" mass="38565">MKSLSSVGLGLSLVFGCLFLALVAEVYYLLWWKKRITNRDVEDGYSSSTSTGTAKEFFYMFCWKKRPTHEILVHEPQAQNHQGNSNKDSSSSWAAHLPFGEDSVEADLLRLQHLSGPPRFLFTIKEETKEDLESEDGKSRGDRSRKGSRGRSLSDLFHLMETPYLTPMASPPYYTPPLTPVKASSRNMQPGFNGFFGSASEAEFNLFLSSPPPVFKFITDVVDDGDKQQCKRKSTEEMMIGKIDVPSSSTVFNKDEEQGSFITLIVNKKKQEDEHQLGKNVIHHCPSNTSQVITTQRSEPKTPRYVVILHRQNYAYRYGFYLYRVYDSAEVLRQIRIAG</sequence>
<keyword evidence="2" id="KW-0472">Membrane</keyword>
<gene>
    <name evidence="3" type="ORF">OLC1_LOCUS4098</name>
</gene>
<evidence type="ECO:0000256" key="1">
    <source>
        <dbReference type="SAM" id="MobiDB-lite"/>
    </source>
</evidence>
<dbReference type="PANTHER" id="PTHR34054:SF2">
    <property type="entry name" value="EXPRESSED PROTEIN"/>
    <property type="match status" value="1"/>
</dbReference>
<dbReference type="PANTHER" id="PTHR34054">
    <property type="entry name" value="EXPRESSED PROTEIN"/>
    <property type="match status" value="1"/>
</dbReference>